<feature type="compositionally biased region" description="Basic and acidic residues" evidence="1">
    <location>
        <begin position="14"/>
        <end position="23"/>
    </location>
</feature>
<proteinExistence type="predicted"/>
<evidence type="ECO:0000256" key="1">
    <source>
        <dbReference type="SAM" id="MobiDB-lite"/>
    </source>
</evidence>
<feature type="region of interest" description="Disordered" evidence="1">
    <location>
        <begin position="69"/>
        <end position="209"/>
    </location>
</feature>
<dbReference type="OrthoDB" id="2399206at2759"/>
<dbReference type="AlphaFoldDB" id="A0A8H4AX16"/>
<name>A0A8H4AX16_GIGMA</name>
<comment type="caution">
    <text evidence="2">The sequence shown here is derived from an EMBL/GenBank/DDBJ whole genome shotgun (WGS) entry which is preliminary data.</text>
</comment>
<feature type="compositionally biased region" description="Low complexity" evidence="1">
    <location>
        <begin position="108"/>
        <end position="125"/>
    </location>
</feature>
<gene>
    <name evidence="2" type="ORF">F8M41_006037</name>
</gene>
<organism evidence="2 3">
    <name type="scientific">Gigaspora margarita</name>
    <dbReference type="NCBI Taxonomy" id="4874"/>
    <lineage>
        <taxon>Eukaryota</taxon>
        <taxon>Fungi</taxon>
        <taxon>Fungi incertae sedis</taxon>
        <taxon>Mucoromycota</taxon>
        <taxon>Glomeromycotina</taxon>
        <taxon>Glomeromycetes</taxon>
        <taxon>Diversisporales</taxon>
        <taxon>Gigasporaceae</taxon>
        <taxon>Gigaspora</taxon>
    </lineage>
</organism>
<sequence length="374" mass="41798">MKHAKKTLAKKPGPGREKADKIRVDHFLDEGLKNMDDNPDPNSFYANVDPVEDMCRQLEDLQINLTKMAKAIKKNSSKPKSSHHKTKSKSRTKKKKSSKRINAHIISDESSSDSSDSENSTISSENKLETNTLAHSWNESGSSSSETSESSNSESNSEEYEVNATKKKITFSDTKSSKKRKSARPKTFSKKSSNISSDKKGSKNTRPLKIPTDNISLNAFLAILRSMVDLFTLTQPKKVSINGYNMINTEFIALKDPILNHFTSNFSDKEREKFWHEITIVFSHILQPILDLIRIASQQTNILPQTTPEGSQSEVEISWPNPIEINFIRKIISNDVATIYCKISSLLGKIVQVPSAMIDSGANCSVISKGLINY</sequence>
<feature type="compositionally biased region" description="Low complexity" evidence="1">
    <location>
        <begin position="136"/>
        <end position="155"/>
    </location>
</feature>
<accession>A0A8H4AX16</accession>
<protein>
    <submittedName>
        <fullName evidence="2">Uncharacterized protein</fullName>
    </submittedName>
</protein>
<keyword evidence="3" id="KW-1185">Reference proteome</keyword>
<evidence type="ECO:0000313" key="2">
    <source>
        <dbReference type="EMBL" id="KAF0540937.1"/>
    </source>
</evidence>
<evidence type="ECO:0000313" key="3">
    <source>
        <dbReference type="Proteomes" id="UP000439903"/>
    </source>
</evidence>
<reference evidence="2 3" key="1">
    <citation type="journal article" date="2019" name="Environ. Microbiol.">
        <title>At the nexus of three kingdoms: the genome of the mycorrhizal fungus Gigaspora margarita provides insights into plant, endobacterial and fungal interactions.</title>
        <authorList>
            <person name="Venice F."/>
            <person name="Ghignone S."/>
            <person name="Salvioli di Fossalunga A."/>
            <person name="Amselem J."/>
            <person name="Novero M."/>
            <person name="Xianan X."/>
            <person name="Sedzielewska Toro K."/>
            <person name="Morin E."/>
            <person name="Lipzen A."/>
            <person name="Grigoriev I.V."/>
            <person name="Henrissat B."/>
            <person name="Martin F.M."/>
            <person name="Bonfante P."/>
        </authorList>
    </citation>
    <scope>NUCLEOTIDE SEQUENCE [LARGE SCALE GENOMIC DNA]</scope>
    <source>
        <strain evidence="2 3">BEG34</strain>
    </source>
</reference>
<dbReference type="EMBL" id="WTPW01000160">
    <property type="protein sequence ID" value="KAF0540937.1"/>
    <property type="molecule type" value="Genomic_DNA"/>
</dbReference>
<feature type="region of interest" description="Disordered" evidence="1">
    <location>
        <begin position="1"/>
        <end position="23"/>
    </location>
</feature>
<feature type="compositionally biased region" description="Basic residues" evidence="1">
    <location>
        <begin position="70"/>
        <end position="102"/>
    </location>
</feature>
<feature type="compositionally biased region" description="Basic residues" evidence="1">
    <location>
        <begin position="177"/>
        <end position="189"/>
    </location>
</feature>
<dbReference type="Proteomes" id="UP000439903">
    <property type="component" value="Unassembled WGS sequence"/>
</dbReference>